<dbReference type="Proteomes" id="UP000298179">
    <property type="component" value="Unassembled WGS sequence"/>
</dbReference>
<sequence length="196" mass="21312">MTEHSSKHVICQIIHRFCRLIIEIFLTRSDVERMLAGPMFTETDKRHSVVEAVRALDEKGFNHGSSGNVSIRCESGLLITPTGGRAASLTPEAIVRLDFDGQVDGPGTPSSEWRLHAEILRRRPEIEAVARARRQSDHSDEVSLVDVASERPAHIGAVGTAHGKARAGNDAGLAACRSGRRQSSNFSVVSALPRTQ</sequence>
<protein>
    <submittedName>
        <fullName evidence="5">Class II aldolase/adducin family protein</fullName>
    </submittedName>
</protein>
<keyword evidence="1" id="KW-0479">Metal-binding</keyword>
<dbReference type="InterPro" id="IPR001303">
    <property type="entry name" value="Aldolase_II/adducin_N"/>
</dbReference>
<dbReference type="OrthoDB" id="5291399at2"/>
<evidence type="ECO:0000256" key="3">
    <source>
        <dbReference type="SAM" id="MobiDB-lite"/>
    </source>
</evidence>
<comment type="caution">
    <text evidence="5">The sequence shown here is derived from an EMBL/GenBank/DDBJ whole genome shotgun (WGS) entry which is preliminary data.</text>
</comment>
<dbReference type="Gene3D" id="3.40.225.10">
    <property type="entry name" value="Class II aldolase/adducin N-terminal domain"/>
    <property type="match status" value="1"/>
</dbReference>
<dbReference type="GO" id="GO:0019323">
    <property type="term" value="P:pentose catabolic process"/>
    <property type="evidence" value="ECO:0007669"/>
    <property type="project" value="TreeGrafter"/>
</dbReference>
<evidence type="ECO:0000313" key="6">
    <source>
        <dbReference type="Proteomes" id="UP000298179"/>
    </source>
</evidence>
<dbReference type="GO" id="GO:0046872">
    <property type="term" value="F:metal ion binding"/>
    <property type="evidence" value="ECO:0007669"/>
    <property type="project" value="UniProtKB-KW"/>
</dbReference>
<reference evidence="5 6" key="1">
    <citation type="submission" date="2019-03" db="EMBL/GenBank/DDBJ databases">
        <title>Jiella endophytica sp. nov., a novel endophytic bacterium isolated from root of Ficus microcarpa Linn. f.</title>
        <authorList>
            <person name="Tuo L."/>
        </authorList>
    </citation>
    <scope>NUCLEOTIDE SEQUENCE [LARGE SCALE GENOMIC DNA]</scope>
    <source>
        <strain evidence="5 6">CBS5Q-3</strain>
    </source>
</reference>
<dbReference type="GO" id="GO:0005829">
    <property type="term" value="C:cytosol"/>
    <property type="evidence" value="ECO:0007669"/>
    <property type="project" value="TreeGrafter"/>
</dbReference>
<name>A0A4Y8RTM2_9HYPH</name>
<accession>A0A4Y8RTM2</accession>
<dbReference type="InterPro" id="IPR050197">
    <property type="entry name" value="Aldolase_class_II_sugar_metab"/>
</dbReference>
<dbReference type="SUPFAM" id="SSF53639">
    <property type="entry name" value="AraD/HMP-PK domain-like"/>
    <property type="match status" value="1"/>
</dbReference>
<dbReference type="Pfam" id="PF00596">
    <property type="entry name" value="Aldolase_II"/>
    <property type="match status" value="1"/>
</dbReference>
<dbReference type="PANTHER" id="PTHR22789">
    <property type="entry name" value="FUCULOSE PHOSPHATE ALDOLASE"/>
    <property type="match status" value="1"/>
</dbReference>
<keyword evidence="2" id="KW-0456">Lyase</keyword>
<dbReference type="PANTHER" id="PTHR22789:SF0">
    <property type="entry name" value="3-OXO-TETRONATE 4-PHOSPHATE DECARBOXYLASE-RELATED"/>
    <property type="match status" value="1"/>
</dbReference>
<evidence type="ECO:0000256" key="2">
    <source>
        <dbReference type="ARBA" id="ARBA00023239"/>
    </source>
</evidence>
<dbReference type="InterPro" id="IPR036409">
    <property type="entry name" value="Aldolase_II/adducin_N_sf"/>
</dbReference>
<feature type="domain" description="Class II aldolase/adducin N-terminal" evidence="4">
    <location>
        <begin position="47"/>
        <end position="192"/>
    </location>
</feature>
<evidence type="ECO:0000313" key="5">
    <source>
        <dbReference type="EMBL" id="TFF27576.1"/>
    </source>
</evidence>
<keyword evidence="6" id="KW-1185">Reference proteome</keyword>
<evidence type="ECO:0000259" key="4">
    <source>
        <dbReference type="SMART" id="SM01007"/>
    </source>
</evidence>
<evidence type="ECO:0000256" key="1">
    <source>
        <dbReference type="ARBA" id="ARBA00022723"/>
    </source>
</evidence>
<gene>
    <name evidence="5" type="ORF">E3C22_03720</name>
</gene>
<dbReference type="SMART" id="SM01007">
    <property type="entry name" value="Aldolase_II"/>
    <property type="match status" value="1"/>
</dbReference>
<feature type="compositionally biased region" description="Polar residues" evidence="3">
    <location>
        <begin position="181"/>
        <end position="196"/>
    </location>
</feature>
<organism evidence="5 6">
    <name type="scientific">Jiella endophytica</name>
    <dbReference type="NCBI Taxonomy" id="2558362"/>
    <lineage>
        <taxon>Bacteria</taxon>
        <taxon>Pseudomonadati</taxon>
        <taxon>Pseudomonadota</taxon>
        <taxon>Alphaproteobacteria</taxon>
        <taxon>Hyphomicrobiales</taxon>
        <taxon>Aurantimonadaceae</taxon>
        <taxon>Jiella</taxon>
    </lineage>
</organism>
<proteinExistence type="predicted"/>
<dbReference type="EMBL" id="SOZD01000001">
    <property type="protein sequence ID" value="TFF27576.1"/>
    <property type="molecule type" value="Genomic_DNA"/>
</dbReference>
<dbReference type="AlphaFoldDB" id="A0A4Y8RTM2"/>
<feature type="region of interest" description="Disordered" evidence="3">
    <location>
        <begin position="176"/>
        <end position="196"/>
    </location>
</feature>
<dbReference type="RefSeq" id="WP_134760322.1">
    <property type="nucleotide sequence ID" value="NZ_SOZD01000001.1"/>
</dbReference>
<dbReference type="GO" id="GO:0016832">
    <property type="term" value="F:aldehyde-lyase activity"/>
    <property type="evidence" value="ECO:0007669"/>
    <property type="project" value="TreeGrafter"/>
</dbReference>